<sequence>MKVSFRFPHTASSNATREYRRRVLLQLCVLVTVLPLAWRGASCGHDFDFHLQSWLEAAQAWRHGVFYPHWMAAANYGAGEPRFVFYPPLTWMLGALLGTVLPWTWTPLAFTLVALAGCVAAFYTMACEWMTHDAAAVAACLYLVNPYLLFVAYERTAYGELVSAAWMPLLVLFALRQRPAAVPLALVVAALWLTNAPSAVMGCYLLAVIVAVAAIRERSLRLVLRAAWGVVLGLGMAAVYVWPALYEQRWVEIARAVAPGMRIEDSFLFGYTGAPFHDQVLRTASWIAVALLGSALAGALLARDKRRGLWLPMTAAAALAALLLFPWSDVIWRTMPEMKFLQFPWRWLLVMGMAAAALAGLALRGQFQEAATRGAIRTRAVTILTITVLMTLLASHFFWQFCDDEDNVRAQRATLQAEGFEGSDEYTPSRVKNAEVEQQTPLVRVLRRADAGEASSVDPENPDWKPDVENTIAAAVQTRVKGAERMSFTIDSPQPGFAVLRLLEYPAWQVRRNGQTVSARPHREDGLMTIPIAAGRSQITVHYAATGDMWTGRGIAAASLLVLLALKKRGKLQI</sequence>
<evidence type="ECO:0000256" key="1">
    <source>
        <dbReference type="SAM" id="Phobius"/>
    </source>
</evidence>
<reference evidence="2 3" key="1">
    <citation type="submission" date="2019-03" db="EMBL/GenBank/DDBJ databases">
        <title>Genomic Encyclopedia of Type Strains, Phase IV (KMG-IV): sequencing the most valuable type-strain genomes for metagenomic binning, comparative biology and taxonomic classification.</title>
        <authorList>
            <person name="Goeker M."/>
        </authorList>
    </citation>
    <scope>NUCLEOTIDE SEQUENCE [LARGE SCALE GENOMIC DNA]</scope>
    <source>
        <strain evidence="2 3">DSM 103428</strain>
    </source>
</reference>
<feature type="transmembrane region" description="Helical" evidence="1">
    <location>
        <begin position="196"/>
        <end position="215"/>
    </location>
</feature>
<feature type="transmembrane region" description="Helical" evidence="1">
    <location>
        <begin position="108"/>
        <end position="126"/>
    </location>
</feature>
<gene>
    <name evidence="2" type="ORF">C7378_1652</name>
</gene>
<feature type="transmembrane region" description="Helical" evidence="1">
    <location>
        <begin position="284"/>
        <end position="302"/>
    </location>
</feature>
<evidence type="ECO:0000313" key="2">
    <source>
        <dbReference type="EMBL" id="TCK74032.1"/>
    </source>
</evidence>
<feature type="transmembrane region" description="Helical" evidence="1">
    <location>
        <begin position="132"/>
        <end position="150"/>
    </location>
</feature>
<keyword evidence="1" id="KW-1133">Transmembrane helix</keyword>
<feature type="transmembrane region" description="Helical" evidence="1">
    <location>
        <begin position="379"/>
        <end position="399"/>
    </location>
</feature>
<comment type="caution">
    <text evidence="2">The sequence shown here is derived from an EMBL/GenBank/DDBJ whole genome shotgun (WGS) entry which is preliminary data.</text>
</comment>
<dbReference type="AlphaFoldDB" id="A0A4R1L747"/>
<dbReference type="RefSeq" id="WP_131994488.1">
    <property type="nucleotide sequence ID" value="NZ_SMGK01000002.1"/>
</dbReference>
<evidence type="ECO:0008006" key="4">
    <source>
        <dbReference type="Google" id="ProtNLM"/>
    </source>
</evidence>
<accession>A0A4R1L747</accession>
<feature type="transmembrane region" description="Helical" evidence="1">
    <location>
        <begin position="309"/>
        <end position="327"/>
    </location>
</feature>
<protein>
    <recommendedName>
        <fullName evidence="4">Membrane protein 6-pyruvoyl-tetrahydropterin synthase-related domain-containing protein</fullName>
    </recommendedName>
</protein>
<keyword evidence="3" id="KW-1185">Reference proteome</keyword>
<organism evidence="2 3">
    <name type="scientific">Acidipila rosea</name>
    <dbReference type="NCBI Taxonomy" id="768535"/>
    <lineage>
        <taxon>Bacteria</taxon>
        <taxon>Pseudomonadati</taxon>
        <taxon>Acidobacteriota</taxon>
        <taxon>Terriglobia</taxon>
        <taxon>Terriglobales</taxon>
        <taxon>Acidobacteriaceae</taxon>
        <taxon>Acidipila</taxon>
    </lineage>
</organism>
<keyword evidence="1" id="KW-0812">Transmembrane</keyword>
<dbReference type="OrthoDB" id="106188at2"/>
<evidence type="ECO:0000313" key="3">
    <source>
        <dbReference type="Proteomes" id="UP000295210"/>
    </source>
</evidence>
<feature type="transmembrane region" description="Helical" evidence="1">
    <location>
        <begin position="222"/>
        <end position="242"/>
    </location>
</feature>
<dbReference type="Proteomes" id="UP000295210">
    <property type="component" value="Unassembled WGS sequence"/>
</dbReference>
<name>A0A4R1L747_9BACT</name>
<proteinExistence type="predicted"/>
<dbReference type="EMBL" id="SMGK01000002">
    <property type="protein sequence ID" value="TCK74032.1"/>
    <property type="molecule type" value="Genomic_DNA"/>
</dbReference>
<feature type="transmembrane region" description="Helical" evidence="1">
    <location>
        <begin position="347"/>
        <end position="367"/>
    </location>
</feature>
<keyword evidence="1" id="KW-0472">Membrane</keyword>